<reference evidence="1 2" key="1">
    <citation type="journal article" date="2019" name="BMC Genomics">
        <title>New insights from Opisthorchis felineus genome: update on genomics of the epidemiologically important liver flukes.</title>
        <authorList>
            <person name="Ershov N.I."/>
            <person name="Mordvinov V.A."/>
            <person name="Prokhortchouk E.B."/>
            <person name="Pakharukova M.Y."/>
            <person name="Gunbin K.V."/>
            <person name="Ustyantsev K."/>
            <person name="Genaev M.A."/>
            <person name="Blinov A.G."/>
            <person name="Mazur A."/>
            <person name="Boulygina E."/>
            <person name="Tsygankova S."/>
            <person name="Khrameeva E."/>
            <person name="Chekanov N."/>
            <person name="Fan G."/>
            <person name="Xiao A."/>
            <person name="Zhang H."/>
            <person name="Xu X."/>
            <person name="Yang H."/>
            <person name="Solovyev V."/>
            <person name="Lee S.M."/>
            <person name="Liu X."/>
            <person name="Afonnikov D.A."/>
            <person name="Skryabin K.G."/>
        </authorList>
    </citation>
    <scope>NUCLEOTIDE SEQUENCE [LARGE SCALE GENOMIC DNA]</scope>
    <source>
        <strain evidence="1">AK-0245</strain>
        <tissue evidence="1">Whole organism</tissue>
    </source>
</reference>
<protein>
    <submittedName>
        <fullName evidence="1">Uncharacterized protein</fullName>
    </submittedName>
</protein>
<sequence>MEEDSPTEGVGYLKLHLRLLKADMSSCYDPISLRVESDTVSHFLAAELGIVYQKQRLEKRYDKDHRALSTTTGETHSLGNAKMYRHQPKLGIRDAAALARTSINLLRGLWLVDNVEFTNNAKR</sequence>
<keyword evidence="2" id="KW-1185">Reference proteome</keyword>
<dbReference type="Proteomes" id="UP000308267">
    <property type="component" value="Unassembled WGS sequence"/>
</dbReference>
<dbReference type="AlphaFoldDB" id="A0A4S2M8S3"/>
<proteinExistence type="predicted"/>
<evidence type="ECO:0000313" key="2">
    <source>
        <dbReference type="Proteomes" id="UP000308267"/>
    </source>
</evidence>
<accession>A0A4S2M8S3</accession>
<organism evidence="1 2">
    <name type="scientific">Opisthorchis felineus</name>
    <dbReference type="NCBI Taxonomy" id="147828"/>
    <lineage>
        <taxon>Eukaryota</taxon>
        <taxon>Metazoa</taxon>
        <taxon>Spiralia</taxon>
        <taxon>Lophotrochozoa</taxon>
        <taxon>Platyhelminthes</taxon>
        <taxon>Trematoda</taxon>
        <taxon>Digenea</taxon>
        <taxon>Opisthorchiida</taxon>
        <taxon>Opisthorchiata</taxon>
        <taxon>Opisthorchiidae</taxon>
        <taxon>Opisthorchis</taxon>
    </lineage>
</organism>
<dbReference type="EMBL" id="SJOL01003304">
    <property type="protein sequence ID" value="TGZ72805.1"/>
    <property type="molecule type" value="Genomic_DNA"/>
</dbReference>
<comment type="caution">
    <text evidence="1">The sequence shown here is derived from an EMBL/GenBank/DDBJ whole genome shotgun (WGS) entry which is preliminary data.</text>
</comment>
<gene>
    <name evidence="1" type="ORF">CRM22_001862</name>
</gene>
<name>A0A4S2M8S3_OPIFE</name>
<evidence type="ECO:0000313" key="1">
    <source>
        <dbReference type="EMBL" id="TGZ72805.1"/>
    </source>
</evidence>